<dbReference type="EMBL" id="VAHF01000011">
    <property type="protein sequence ID" value="TXG51433.1"/>
    <property type="molecule type" value="Genomic_DNA"/>
</dbReference>
<comment type="catalytic activity">
    <reaction evidence="8">
        <text>L-threonyl-[protein] + ATP = O-phospho-L-threonyl-[protein] + ADP + H(+)</text>
        <dbReference type="Rhea" id="RHEA:46608"/>
        <dbReference type="Rhea" id="RHEA-COMP:11060"/>
        <dbReference type="Rhea" id="RHEA-COMP:11605"/>
        <dbReference type="ChEBI" id="CHEBI:15378"/>
        <dbReference type="ChEBI" id="CHEBI:30013"/>
        <dbReference type="ChEBI" id="CHEBI:30616"/>
        <dbReference type="ChEBI" id="CHEBI:61977"/>
        <dbReference type="ChEBI" id="CHEBI:456216"/>
        <dbReference type="EC" id="2.7.11.1"/>
    </reaction>
</comment>
<evidence type="ECO:0000259" key="11">
    <source>
        <dbReference type="Pfam" id="PF13947"/>
    </source>
</evidence>
<dbReference type="OrthoDB" id="974104at2759"/>
<reference evidence="14" key="1">
    <citation type="journal article" date="2019" name="Gigascience">
        <title>De novo genome assembly of the endangered Acer yangbiense, a plant species with extremely small populations endemic to Yunnan Province, China.</title>
        <authorList>
            <person name="Yang J."/>
            <person name="Wariss H.M."/>
            <person name="Tao L."/>
            <person name="Zhang R."/>
            <person name="Yun Q."/>
            <person name="Hollingsworth P."/>
            <person name="Dao Z."/>
            <person name="Luo G."/>
            <person name="Guo H."/>
            <person name="Ma Y."/>
            <person name="Sun W."/>
        </authorList>
    </citation>
    <scope>NUCLEOTIDE SEQUENCE [LARGE SCALE GENOMIC DNA]</scope>
    <source>
        <strain evidence="14">cv. Malutang</strain>
    </source>
</reference>
<evidence type="ECO:0000256" key="2">
    <source>
        <dbReference type="ARBA" id="ARBA00012513"/>
    </source>
</evidence>
<dbReference type="InterPro" id="IPR025287">
    <property type="entry name" value="WAK_GUB"/>
</dbReference>
<protein>
    <recommendedName>
        <fullName evidence="2">non-specific serine/threonine protein kinase</fullName>
        <ecNumber evidence="2">2.7.11.1</ecNumber>
    </recommendedName>
</protein>
<sequence>MTCTTRIKTSLFPWLIQLYSIITFFYILISLPASSCKDDPPHIACTRPYGCGTSTWGIWYPFWGVGRPAYCGHEGFGLKCRNNQYPLIESGAQKFRVSNIYIYSATMSMVRDDLWDSYCPGILQGTNFNKNRIKYMSNVVFLDFFYDSSDEISLRVDQIQSIVGRIALQDHIQNRLAFQQTLNKGFDVEFKAVMTPCIQCFYSRGICASNTSNSKFVCFCRGQPHTSTCDSSDGHIDARVQAEDGLL</sequence>
<dbReference type="PANTHER" id="PTHR33138:SF85">
    <property type="entry name" value="LEAF RUST 10 DISEASE-RESISTANCE LOCUS RECEPTOR-LIKE PROTEIN KINASE-LIKE 2.7 ISOFORM X1"/>
    <property type="match status" value="1"/>
</dbReference>
<dbReference type="Pfam" id="PF14380">
    <property type="entry name" value="WAK_assoc"/>
    <property type="match status" value="1"/>
</dbReference>
<keyword evidence="5 10" id="KW-1133">Transmembrane helix</keyword>
<evidence type="ECO:0000313" key="14">
    <source>
        <dbReference type="Proteomes" id="UP000323000"/>
    </source>
</evidence>
<organism evidence="13 14">
    <name type="scientific">Acer yangbiense</name>
    <dbReference type="NCBI Taxonomy" id="1000413"/>
    <lineage>
        <taxon>Eukaryota</taxon>
        <taxon>Viridiplantae</taxon>
        <taxon>Streptophyta</taxon>
        <taxon>Embryophyta</taxon>
        <taxon>Tracheophyta</taxon>
        <taxon>Spermatophyta</taxon>
        <taxon>Magnoliopsida</taxon>
        <taxon>eudicotyledons</taxon>
        <taxon>Gunneridae</taxon>
        <taxon>Pentapetalae</taxon>
        <taxon>rosids</taxon>
        <taxon>malvids</taxon>
        <taxon>Sapindales</taxon>
        <taxon>Sapindaceae</taxon>
        <taxon>Hippocastanoideae</taxon>
        <taxon>Acereae</taxon>
        <taxon>Acer</taxon>
    </lineage>
</organism>
<evidence type="ECO:0000256" key="1">
    <source>
        <dbReference type="ARBA" id="ARBA00004167"/>
    </source>
</evidence>
<evidence type="ECO:0000256" key="10">
    <source>
        <dbReference type="SAM" id="Phobius"/>
    </source>
</evidence>
<comment type="catalytic activity">
    <reaction evidence="9">
        <text>L-seryl-[protein] + ATP = O-phospho-L-seryl-[protein] + ADP + H(+)</text>
        <dbReference type="Rhea" id="RHEA:17989"/>
        <dbReference type="Rhea" id="RHEA-COMP:9863"/>
        <dbReference type="Rhea" id="RHEA-COMP:11604"/>
        <dbReference type="ChEBI" id="CHEBI:15378"/>
        <dbReference type="ChEBI" id="CHEBI:29999"/>
        <dbReference type="ChEBI" id="CHEBI:30616"/>
        <dbReference type="ChEBI" id="CHEBI:83421"/>
        <dbReference type="ChEBI" id="CHEBI:456216"/>
        <dbReference type="EC" id="2.7.11.1"/>
    </reaction>
</comment>
<dbReference type="GO" id="GO:0016020">
    <property type="term" value="C:membrane"/>
    <property type="evidence" value="ECO:0007669"/>
    <property type="project" value="UniProtKB-SubCell"/>
</dbReference>
<feature type="domain" description="Wall-associated receptor kinase galacturonan-binding" evidence="11">
    <location>
        <begin position="45"/>
        <end position="110"/>
    </location>
</feature>
<evidence type="ECO:0000256" key="8">
    <source>
        <dbReference type="ARBA" id="ARBA00047899"/>
    </source>
</evidence>
<accession>A0A5C7H365</accession>
<dbReference type="GO" id="GO:0030247">
    <property type="term" value="F:polysaccharide binding"/>
    <property type="evidence" value="ECO:0007669"/>
    <property type="project" value="InterPro"/>
</dbReference>
<evidence type="ECO:0000256" key="9">
    <source>
        <dbReference type="ARBA" id="ARBA00048679"/>
    </source>
</evidence>
<evidence type="ECO:0000256" key="7">
    <source>
        <dbReference type="ARBA" id="ARBA00023180"/>
    </source>
</evidence>
<dbReference type="AlphaFoldDB" id="A0A5C7H365"/>
<comment type="caution">
    <text evidence="13">The sequence shown here is derived from an EMBL/GenBank/DDBJ whole genome shotgun (WGS) entry which is preliminary data.</text>
</comment>
<name>A0A5C7H365_9ROSI</name>
<dbReference type="Proteomes" id="UP000323000">
    <property type="component" value="Chromosome 11"/>
</dbReference>
<evidence type="ECO:0000256" key="3">
    <source>
        <dbReference type="ARBA" id="ARBA00022692"/>
    </source>
</evidence>
<evidence type="ECO:0000256" key="6">
    <source>
        <dbReference type="ARBA" id="ARBA00023136"/>
    </source>
</evidence>
<evidence type="ECO:0000313" key="13">
    <source>
        <dbReference type="EMBL" id="TXG51433.1"/>
    </source>
</evidence>
<dbReference type="Pfam" id="PF13947">
    <property type="entry name" value="GUB_WAK_bind"/>
    <property type="match status" value="1"/>
</dbReference>
<keyword evidence="14" id="KW-1185">Reference proteome</keyword>
<comment type="subcellular location">
    <subcellularLocation>
        <location evidence="1">Membrane</location>
        <topology evidence="1">Single-pass membrane protein</topology>
    </subcellularLocation>
</comment>
<dbReference type="InterPro" id="IPR032872">
    <property type="entry name" value="WAK_assoc_C"/>
</dbReference>
<gene>
    <name evidence="13" type="ORF">EZV62_023957</name>
</gene>
<dbReference type="EC" id="2.7.11.1" evidence="2"/>
<keyword evidence="7" id="KW-0325">Glycoprotein</keyword>
<proteinExistence type="predicted"/>
<keyword evidence="6 10" id="KW-0472">Membrane</keyword>
<evidence type="ECO:0000256" key="5">
    <source>
        <dbReference type="ARBA" id="ARBA00022989"/>
    </source>
</evidence>
<keyword evidence="3 10" id="KW-0812">Transmembrane</keyword>
<evidence type="ECO:0000256" key="4">
    <source>
        <dbReference type="ARBA" id="ARBA00022729"/>
    </source>
</evidence>
<feature type="domain" description="Wall-associated receptor kinase C-terminal" evidence="12">
    <location>
        <begin position="171"/>
        <end position="222"/>
    </location>
</feature>
<feature type="transmembrane region" description="Helical" evidence="10">
    <location>
        <begin position="12"/>
        <end position="31"/>
    </location>
</feature>
<dbReference type="GO" id="GO:0004674">
    <property type="term" value="F:protein serine/threonine kinase activity"/>
    <property type="evidence" value="ECO:0007669"/>
    <property type="project" value="UniProtKB-KW"/>
</dbReference>
<dbReference type="PANTHER" id="PTHR33138">
    <property type="entry name" value="OS01G0690200 PROTEIN"/>
    <property type="match status" value="1"/>
</dbReference>
<evidence type="ECO:0000259" key="12">
    <source>
        <dbReference type="Pfam" id="PF14380"/>
    </source>
</evidence>
<keyword evidence="4" id="KW-0732">Signal</keyword>